<evidence type="ECO:0000256" key="3">
    <source>
        <dbReference type="ARBA" id="ARBA00008773"/>
    </source>
</evidence>
<accession>A0AAP0EXR5</accession>
<evidence type="ECO:0000256" key="14">
    <source>
        <dbReference type="ARBA" id="ARBA00023295"/>
    </source>
</evidence>
<keyword evidence="12" id="KW-0325">Glycoprotein</keyword>
<keyword evidence="6" id="KW-0336">GPI-anchor</keyword>
<dbReference type="SUPFAM" id="SSF51445">
    <property type="entry name" value="(Trans)glycosidases"/>
    <property type="match status" value="1"/>
</dbReference>
<evidence type="ECO:0000256" key="12">
    <source>
        <dbReference type="ARBA" id="ARBA00023180"/>
    </source>
</evidence>
<keyword evidence="18" id="KW-0812">Transmembrane</keyword>
<evidence type="ECO:0000259" key="20">
    <source>
        <dbReference type="SMART" id="SM00768"/>
    </source>
</evidence>
<dbReference type="InterPro" id="IPR044965">
    <property type="entry name" value="Glyco_hydro_17_plant"/>
</dbReference>
<keyword evidence="8 16" id="KW-0378">Hydrolase</keyword>
<dbReference type="GO" id="GO:0005975">
    <property type="term" value="P:carbohydrate metabolic process"/>
    <property type="evidence" value="ECO:0007669"/>
    <property type="project" value="InterPro"/>
</dbReference>
<evidence type="ECO:0000256" key="19">
    <source>
        <dbReference type="SAM" id="SignalP"/>
    </source>
</evidence>
<feature type="region of interest" description="Disordered" evidence="17">
    <location>
        <begin position="455"/>
        <end position="477"/>
    </location>
</feature>
<keyword evidence="18" id="KW-1133">Transmembrane helix</keyword>
<evidence type="ECO:0000256" key="17">
    <source>
        <dbReference type="SAM" id="MobiDB-lite"/>
    </source>
</evidence>
<keyword evidence="9" id="KW-0611">Plant defense</keyword>
<name>A0AAP0EXR5_9MAGN</name>
<proteinExistence type="inferred from homology"/>
<comment type="subcellular location">
    <subcellularLocation>
        <location evidence="2">Cell membrane</location>
        <topology evidence="2">Lipid-anchor</topology>
        <topology evidence="2">GPI-anchor</topology>
    </subcellularLocation>
</comment>
<dbReference type="Pfam" id="PF00332">
    <property type="entry name" value="Glyco_hydro_17"/>
    <property type="match status" value="1"/>
</dbReference>
<protein>
    <recommendedName>
        <fullName evidence="4">glucan endo-1,3-beta-D-glucosidase</fullName>
        <ecNumber evidence="4">3.2.1.39</ecNumber>
    </recommendedName>
</protein>
<dbReference type="EMBL" id="JBBNAG010000010">
    <property type="protein sequence ID" value="KAK9101665.1"/>
    <property type="molecule type" value="Genomic_DNA"/>
</dbReference>
<keyword evidence="14 16" id="KW-0326">Glycosidase</keyword>
<dbReference type="GO" id="GO:0005886">
    <property type="term" value="C:plasma membrane"/>
    <property type="evidence" value="ECO:0007669"/>
    <property type="project" value="UniProtKB-SubCell"/>
</dbReference>
<keyword evidence="7 19" id="KW-0732">Signal</keyword>
<dbReference type="Proteomes" id="UP001419268">
    <property type="component" value="Unassembled WGS sequence"/>
</dbReference>
<comment type="similarity">
    <text evidence="3 15">Belongs to the glycosyl hydrolase 17 family.</text>
</comment>
<organism evidence="21 22">
    <name type="scientific">Stephania cephalantha</name>
    <dbReference type="NCBI Taxonomy" id="152367"/>
    <lineage>
        <taxon>Eukaryota</taxon>
        <taxon>Viridiplantae</taxon>
        <taxon>Streptophyta</taxon>
        <taxon>Embryophyta</taxon>
        <taxon>Tracheophyta</taxon>
        <taxon>Spermatophyta</taxon>
        <taxon>Magnoliopsida</taxon>
        <taxon>Ranunculales</taxon>
        <taxon>Menispermaceae</taxon>
        <taxon>Menispermoideae</taxon>
        <taxon>Cissampelideae</taxon>
        <taxon>Stephania</taxon>
    </lineage>
</organism>
<evidence type="ECO:0000256" key="8">
    <source>
        <dbReference type="ARBA" id="ARBA00022801"/>
    </source>
</evidence>
<dbReference type="FunFam" id="3.20.20.80:FF:000008">
    <property type="entry name" value="Glucan endo-1,3-beta-glucosidase 5"/>
    <property type="match status" value="1"/>
</dbReference>
<evidence type="ECO:0000256" key="15">
    <source>
        <dbReference type="RuleBase" id="RU004335"/>
    </source>
</evidence>
<dbReference type="FunFam" id="1.20.58.1040:FF:000002">
    <property type="entry name" value="Glucan endo-1,3-beta-glucosidase 8"/>
    <property type="match status" value="1"/>
</dbReference>
<evidence type="ECO:0000256" key="4">
    <source>
        <dbReference type="ARBA" id="ARBA00012780"/>
    </source>
</evidence>
<dbReference type="Gene3D" id="3.20.20.80">
    <property type="entry name" value="Glycosidases"/>
    <property type="match status" value="1"/>
</dbReference>
<evidence type="ECO:0000256" key="10">
    <source>
        <dbReference type="ARBA" id="ARBA00023136"/>
    </source>
</evidence>
<feature type="signal peptide" evidence="19">
    <location>
        <begin position="1"/>
        <end position="23"/>
    </location>
</feature>
<evidence type="ECO:0000313" key="21">
    <source>
        <dbReference type="EMBL" id="KAK9101665.1"/>
    </source>
</evidence>
<dbReference type="PANTHER" id="PTHR32227">
    <property type="entry name" value="GLUCAN ENDO-1,3-BETA-GLUCOSIDASE BG1-RELATED-RELATED"/>
    <property type="match status" value="1"/>
</dbReference>
<dbReference type="InterPro" id="IPR017853">
    <property type="entry name" value="GH"/>
</dbReference>
<evidence type="ECO:0000256" key="16">
    <source>
        <dbReference type="RuleBase" id="RU004336"/>
    </source>
</evidence>
<dbReference type="Gene3D" id="1.20.58.1040">
    <property type="match status" value="1"/>
</dbReference>
<evidence type="ECO:0000256" key="1">
    <source>
        <dbReference type="ARBA" id="ARBA00000382"/>
    </source>
</evidence>
<feature type="transmembrane region" description="Helical" evidence="18">
    <location>
        <begin position="484"/>
        <end position="505"/>
    </location>
</feature>
<evidence type="ECO:0000256" key="18">
    <source>
        <dbReference type="SAM" id="Phobius"/>
    </source>
</evidence>
<dbReference type="Pfam" id="PF07983">
    <property type="entry name" value="X8"/>
    <property type="match status" value="1"/>
</dbReference>
<dbReference type="GO" id="GO:0098552">
    <property type="term" value="C:side of membrane"/>
    <property type="evidence" value="ECO:0007669"/>
    <property type="project" value="UniProtKB-KW"/>
</dbReference>
<keyword evidence="5" id="KW-1003">Cell membrane</keyword>
<evidence type="ECO:0000256" key="5">
    <source>
        <dbReference type="ARBA" id="ARBA00022475"/>
    </source>
</evidence>
<keyword evidence="13" id="KW-0449">Lipoprotein</keyword>
<dbReference type="EC" id="3.2.1.39" evidence="4"/>
<dbReference type="InterPro" id="IPR000490">
    <property type="entry name" value="Glyco_hydro_17"/>
</dbReference>
<comment type="caution">
    <text evidence="21">The sequence shown here is derived from an EMBL/GenBank/DDBJ whole genome shotgun (WGS) entry which is preliminary data.</text>
</comment>
<evidence type="ECO:0000313" key="22">
    <source>
        <dbReference type="Proteomes" id="UP001419268"/>
    </source>
</evidence>
<dbReference type="InterPro" id="IPR012946">
    <property type="entry name" value="X8"/>
</dbReference>
<keyword evidence="22" id="KW-1185">Reference proteome</keyword>
<keyword evidence="11" id="KW-1015">Disulfide bond</keyword>
<dbReference type="SMART" id="SM00768">
    <property type="entry name" value="X8"/>
    <property type="match status" value="1"/>
</dbReference>
<comment type="catalytic activity">
    <reaction evidence="1">
        <text>Hydrolysis of (1-&gt;3)-beta-D-glucosidic linkages in (1-&gt;3)-beta-D-glucans.</text>
        <dbReference type="EC" id="3.2.1.39"/>
    </reaction>
</comment>
<reference evidence="21 22" key="1">
    <citation type="submission" date="2024-01" db="EMBL/GenBank/DDBJ databases">
        <title>Genome assemblies of Stephania.</title>
        <authorList>
            <person name="Yang L."/>
        </authorList>
    </citation>
    <scope>NUCLEOTIDE SEQUENCE [LARGE SCALE GENOMIC DNA]</scope>
    <source>
        <strain evidence="21">JXDWG</strain>
        <tissue evidence="21">Leaf</tissue>
    </source>
</reference>
<dbReference type="AlphaFoldDB" id="A0AAP0EXR5"/>
<dbReference type="GO" id="GO:0042973">
    <property type="term" value="F:glucan endo-1,3-beta-D-glucosidase activity"/>
    <property type="evidence" value="ECO:0007669"/>
    <property type="project" value="UniProtKB-EC"/>
</dbReference>
<feature type="compositionally biased region" description="Low complexity" evidence="17">
    <location>
        <begin position="460"/>
        <end position="471"/>
    </location>
</feature>
<dbReference type="GO" id="GO:0006952">
    <property type="term" value="P:defense response"/>
    <property type="evidence" value="ECO:0007669"/>
    <property type="project" value="UniProtKB-KW"/>
</dbReference>
<evidence type="ECO:0000256" key="6">
    <source>
        <dbReference type="ARBA" id="ARBA00022622"/>
    </source>
</evidence>
<evidence type="ECO:0000256" key="7">
    <source>
        <dbReference type="ARBA" id="ARBA00022729"/>
    </source>
</evidence>
<sequence>MASFRFALVVAVYLLCSSHAAEGLGANWGTRASHPLPGRTVVQLLKDNGFDKVKLFEPDDDALRSLGNSGIQVMVGVPNELLAPLATNVQFAINWVMQNVSTYISKYGVDIRYVAVGNEPFLKTYQQTYQSTTFPALKNVQAALIKAGLGRQVKATVPLNADVYQSSDNNLPSTGDFRPDIHALMLSIIKFLSDNDAPLTINIYPYLSLYADPNFPIDFAFFSGSGQPLVDGPIAYTNVFDANFDTLVSALEKNGFPSIPVIVGEVGWPTDGERNANSNYARRFNQGLIDRIIRGQGTPKRSTLPDIYIFGLIDEDVKSVAPGNFERHWGVFKYDGTVKYPLNVGNGRSLVPAKGVRYLSKQWCVMSPEASPQDPNFAAEISKACTYADCTSLGAGSSCGNLDVKGNASYAFNSFFQMQNQMREACQFSGLSMITTTDPSQDSCRFEIMIDLGKHEKASSRSPPTSSSSPSSGGGRGGNRVMRIIAVLAMCLMWINYNCGCYYLIFI</sequence>
<evidence type="ECO:0000256" key="11">
    <source>
        <dbReference type="ARBA" id="ARBA00023157"/>
    </source>
</evidence>
<feature type="chain" id="PRO_5042874165" description="glucan endo-1,3-beta-D-glucosidase" evidence="19">
    <location>
        <begin position="24"/>
        <end position="507"/>
    </location>
</feature>
<evidence type="ECO:0000256" key="9">
    <source>
        <dbReference type="ARBA" id="ARBA00022821"/>
    </source>
</evidence>
<evidence type="ECO:0000256" key="13">
    <source>
        <dbReference type="ARBA" id="ARBA00023288"/>
    </source>
</evidence>
<gene>
    <name evidence="21" type="ORF">Scep_025095</name>
</gene>
<keyword evidence="10 18" id="KW-0472">Membrane</keyword>
<feature type="domain" description="X8" evidence="20">
    <location>
        <begin position="362"/>
        <end position="446"/>
    </location>
</feature>
<evidence type="ECO:0000256" key="2">
    <source>
        <dbReference type="ARBA" id="ARBA00004609"/>
    </source>
</evidence>
<dbReference type="PROSITE" id="PS00587">
    <property type="entry name" value="GLYCOSYL_HYDROL_F17"/>
    <property type="match status" value="1"/>
</dbReference>